<protein>
    <submittedName>
        <fullName evidence="1">Uncharacterized protein</fullName>
    </submittedName>
</protein>
<evidence type="ECO:0000313" key="2">
    <source>
        <dbReference type="Proteomes" id="UP000077342"/>
    </source>
</evidence>
<accession>A0A164A3V8</accession>
<keyword evidence="2" id="KW-1185">Reference proteome</keyword>
<evidence type="ECO:0000313" key="1">
    <source>
        <dbReference type="EMBL" id="KZS62074.1"/>
    </source>
</evidence>
<name>A0A164A3V8_9MYCO</name>
<gene>
    <name evidence="1" type="ORF">A4G28_18785</name>
</gene>
<organism evidence="1 2">
    <name type="scientific">Mycobacterium ostraviense</name>
    <dbReference type="NCBI Taxonomy" id="2738409"/>
    <lineage>
        <taxon>Bacteria</taxon>
        <taxon>Bacillati</taxon>
        <taxon>Actinomycetota</taxon>
        <taxon>Actinomycetes</taxon>
        <taxon>Mycobacteriales</taxon>
        <taxon>Mycobacteriaceae</taxon>
        <taxon>Mycobacterium</taxon>
    </lineage>
</organism>
<reference evidence="2" key="1">
    <citation type="submission" date="2016-04" db="EMBL/GenBank/DDBJ databases">
        <authorList>
            <person name="Strapagiel D."/>
            <person name="Borowka P."/>
            <person name="Marciniak B."/>
            <person name="Bakula Z."/>
            <person name="Van Ingen J."/>
            <person name="Safianowska A."/>
            <person name="Dziadek J."/>
            <person name="Jagielski T."/>
        </authorList>
    </citation>
    <scope>NUCLEOTIDE SEQUENCE [LARGE SCALE GENOMIC DNA]</scope>
    <source>
        <strain evidence="2">1010001458</strain>
    </source>
</reference>
<proteinExistence type="predicted"/>
<dbReference type="Proteomes" id="UP000077342">
    <property type="component" value="Unassembled WGS sequence"/>
</dbReference>
<comment type="caution">
    <text evidence="1">The sequence shown here is derived from an EMBL/GenBank/DDBJ whole genome shotgun (WGS) entry which is preliminary data.</text>
</comment>
<dbReference type="EMBL" id="LWCI01000110">
    <property type="protein sequence ID" value="KZS62074.1"/>
    <property type="molecule type" value="Genomic_DNA"/>
</dbReference>
<dbReference type="AlphaFoldDB" id="A0A164A3V8"/>
<sequence>MIGQRHQESAEQKGALGFAEWLLARLEPVHEPVRPRSVRTAATVATLRGSVAGIAPRIAGISSAASIRGSSGAR</sequence>